<proteinExistence type="predicted"/>
<gene>
    <name evidence="1" type="ORF">BSQ50_09980</name>
</gene>
<sequence length="265" mass="28864">MFPKLIFSDLDGTLLNSQQQITPRTQQAILAAIAAGSKFIPVSARMPSAITPLLQQMKLVTPLIAYNGALICNAHRESIKSMELPVKTAQKICADVENKFSQLVWNVYGEDSWAAASTDHYWVPHEEQIVGLKAQRLATTSAIADFKLVHKVLLMGAPEAIKQAEPLISQRYPALSIACSSPNLIEITAGGVEKKQAVSWLMNYYQVEPNAAIAFGDNYNDLGMLAAVGTGYAMGNAPSQIKTQIQHITADNDHDGIAAVLQQWF</sequence>
<dbReference type="SFLD" id="SFLDG01140">
    <property type="entry name" value="C2.B:_Phosphomannomutase_and_P"/>
    <property type="match status" value="1"/>
</dbReference>
<dbReference type="InterPro" id="IPR036412">
    <property type="entry name" value="HAD-like_sf"/>
</dbReference>
<accession>A0A3S6QXQ5</accession>
<keyword evidence="2" id="KW-1185">Reference proteome</keyword>
<dbReference type="GO" id="GO:0000287">
    <property type="term" value="F:magnesium ion binding"/>
    <property type="evidence" value="ECO:0007669"/>
    <property type="project" value="TreeGrafter"/>
</dbReference>
<name>A0A3S6QXQ5_9LACO</name>
<dbReference type="NCBIfam" id="TIGR01484">
    <property type="entry name" value="HAD-SF-IIB"/>
    <property type="match status" value="1"/>
</dbReference>
<dbReference type="EMBL" id="CP018180">
    <property type="protein sequence ID" value="AUJ32834.1"/>
    <property type="molecule type" value="Genomic_DNA"/>
</dbReference>
<dbReference type="PROSITE" id="PS01228">
    <property type="entry name" value="COF_1"/>
    <property type="match status" value="1"/>
</dbReference>
<dbReference type="InterPro" id="IPR006379">
    <property type="entry name" value="HAD-SF_hydro_IIB"/>
</dbReference>
<organism evidence="1 2">
    <name type="scientific">Liquorilactobacillus nagelii</name>
    <dbReference type="NCBI Taxonomy" id="82688"/>
    <lineage>
        <taxon>Bacteria</taxon>
        <taxon>Bacillati</taxon>
        <taxon>Bacillota</taxon>
        <taxon>Bacilli</taxon>
        <taxon>Lactobacillales</taxon>
        <taxon>Lactobacillaceae</taxon>
        <taxon>Liquorilactobacillus</taxon>
    </lineage>
</organism>
<evidence type="ECO:0000313" key="2">
    <source>
        <dbReference type="Proteomes" id="UP000324497"/>
    </source>
</evidence>
<dbReference type="PANTHER" id="PTHR10000">
    <property type="entry name" value="PHOSPHOSERINE PHOSPHATASE"/>
    <property type="match status" value="1"/>
</dbReference>
<dbReference type="PANTHER" id="PTHR10000:SF8">
    <property type="entry name" value="HAD SUPERFAMILY HYDROLASE-LIKE, TYPE 3"/>
    <property type="match status" value="1"/>
</dbReference>
<dbReference type="KEGG" id="lng:BSQ50_09980"/>
<dbReference type="Gene3D" id="3.40.50.1000">
    <property type="entry name" value="HAD superfamily/HAD-like"/>
    <property type="match status" value="1"/>
</dbReference>
<evidence type="ECO:0000313" key="1">
    <source>
        <dbReference type="EMBL" id="AUJ32834.1"/>
    </source>
</evidence>
<dbReference type="SUPFAM" id="SSF56784">
    <property type="entry name" value="HAD-like"/>
    <property type="match status" value="1"/>
</dbReference>
<reference evidence="1 2" key="1">
    <citation type="submission" date="2016-11" db="EMBL/GenBank/DDBJ databases">
        <title>Interaction between Lactobacillus species and yeast in water kefir.</title>
        <authorList>
            <person name="Behr J."/>
            <person name="Xu D."/>
            <person name="Vogel R.F."/>
        </authorList>
    </citation>
    <scope>NUCLEOTIDE SEQUENCE [LARGE SCALE GENOMIC DNA]</scope>
    <source>
        <strain evidence="1 2">TMW 1.1827</strain>
    </source>
</reference>
<dbReference type="NCBIfam" id="TIGR00099">
    <property type="entry name" value="Cof-subfamily"/>
    <property type="match status" value="1"/>
</dbReference>
<dbReference type="GO" id="GO:0005829">
    <property type="term" value="C:cytosol"/>
    <property type="evidence" value="ECO:0007669"/>
    <property type="project" value="TreeGrafter"/>
</dbReference>
<dbReference type="Pfam" id="PF08282">
    <property type="entry name" value="Hydrolase_3"/>
    <property type="match status" value="1"/>
</dbReference>
<dbReference type="SFLD" id="SFLDS00003">
    <property type="entry name" value="Haloacid_Dehalogenase"/>
    <property type="match status" value="1"/>
</dbReference>
<dbReference type="AlphaFoldDB" id="A0A3S6QXQ5"/>
<dbReference type="Proteomes" id="UP000324497">
    <property type="component" value="Chromosome"/>
</dbReference>
<evidence type="ECO:0008006" key="3">
    <source>
        <dbReference type="Google" id="ProtNLM"/>
    </source>
</evidence>
<protein>
    <recommendedName>
        <fullName evidence="3">Hydrolase</fullName>
    </recommendedName>
</protein>
<dbReference type="PROSITE" id="PS01229">
    <property type="entry name" value="COF_2"/>
    <property type="match status" value="1"/>
</dbReference>
<dbReference type="RefSeq" id="WP_148127088.1">
    <property type="nucleotide sequence ID" value="NZ_CP018180.1"/>
</dbReference>
<dbReference type="GO" id="GO:0016791">
    <property type="term" value="F:phosphatase activity"/>
    <property type="evidence" value="ECO:0007669"/>
    <property type="project" value="TreeGrafter"/>
</dbReference>
<dbReference type="CDD" id="cd07516">
    <property type="entry name" value="HAD_Pase"/>
    <property type="match status" value="1"/>
</dbReference>
<dbReference type="InterPro" id="IPR000150">
    <property type="entry name" value="Cof"/>
</dbReference>
<dbReference type="InterPro" id="IPR023214">
    <property type="entry name" value="HAD_sf"/>
</dbReference>
<dbReference type="Gene3D" id="3.30.1240.10">
    <property type="match status" value="1"/>
</dbReference>